<name>K0SEE2_THAOC</name>
<evidence type="ECO:0000256" key="2">
    <source>
        <dbReference type="ARBA" id="ARBA00023004"/>
    </source>
</evidence>
<keyword evidence="3" id="KW-0732">Signal</keyword>
<dbReference type="PANTHER" id="PTHR10869:SF226">
    <property type="entry name" value="PROLYL 4-HYDROXYLASE ALPHA SUBUNIT DOMAIN-CONTAINING PROTEIN"/>
    <property type="match status" value="1"/>
</dbReference>
<dbReference type="GO" id="GO:0046872">
    <property type="term" value="F:metal ion binding"/>
    <property type="evidence" value="ECO:0007669"/>
    <property type="project" value="UniProtKB-KW"/>
</dbReference>
<dbReference type="EMBL" id="AGNL01018296">
    <property type="protein sequence ID" value="EJK63354.1"/>
    <property type="molecule type" value="Genomic_DNA"/>
</dbReference>
<dbReference type="OrthoDB" id="420380at2759"/>
<protein>
    <recommendedName>
        <fullName evidence="6">Prolyl 4-hydroxylase alpha subunit Fe(2+) 2OG dioxygenase domain-containing protein</fullName>
    </recommendedName>
</protein>
<keyword evidence="2" id="KW-0408">Iron</keyword>
<evidence type="ECO:0000256" key="3">
    <source>
        <dbReference type="SAM" id="SignalP"/>
    </source>
</evidence>
<feature type="chain" id="PRO_5005686813" description="Prolyl 4-hydroxylase alpha subunit Fe(2+) 2OG dioxygenase domain-containing protein" evidence="3">
    <location>
        <begin position="22"/>
        <end position="408"/>
    </location>
</feature>
<evidence type="ECO:0000313" key="4">
    <source>
        <dbReference type="EMBL" id="EJK63354.1"/>
    </source>
</evidence>
<dbReference type="InterPro" id="IPR045054">
    <property type="entry name" value="P4HA-like"/>
</dbReference>
<dbReference type="PANTHER" id="PTHR10869">
    <property type="entry name" value="PROLYL 4-HYDROXYLASE ALPHA SUBUNIT"/>
    <property type="match status" value="1"/>
</dbReference>
<dbReference type="AlphaFoldDB" id="K0SEE2"/>
<dbReference type="eggNOG" id="KOG1591">
    <property type="taxonomic scope" value="Eukaryota"/>
</dbReference>
<feature type="signal peptide" evidence="3">
    <location>
        <begin position="1"/>
        <end position="21"/>
    </location>
</feature>
<accession>K0SEE2</accession>
<proteinExistence type="predicted"/>
<evidence type="ECO:0008006" key="6">
    <source>
        <dbReference type="Google" id="ProtNLM"/>
    </source>
</evidence>
<feature type="non-terminal residue" evidence="4">
    <location>
        <position position="408"/>
    </location>
</feature>
<dbReference type="Gene3D" id="2.60.120.620">
    <property type="entry name" value="q2cbj1_9rhob like domain"/>
    <property type="match status" value="1"/>
</dbReference>
<reference evidence="4 5" key="1">
    <citation type="journal article" date="2012" name="Genome Biol.">
        <title>Genome and low-iron response of an oceanic diatom adapted to chronic iron limitation.</title>
        <authorList>
            <person name="Lommer M."/>
            <person name="Specht M."/>
            <person name="Roy A.S."/>
            <person name="Kraemer L."/>
            <person name="Andreson R."/>
            <person name="Gutowska M.A."/>
            <person name="Wolf J."/>
            <person name="Bergner S.V."/>
            <person name="Schilhabel M.B."/>
            <person name="Klostermeier U.C."/>
            <person name="Beiko R.G."/>
            <person name="Rosenstiel P."/>
            <person name="Hippler M."/>
            <person name="Laroche J."/>
        </authorList>
    </citation>
    <scope>NUCLEOTIDE SEQUENCE [LARGE SCALE GENOMIC DNA]</scope>
    <source>
        <strain evidence="4 5">CCMP1005</strain>
    </source>
</reference>
<dbReference type="GO" id="GO:0005783">
    <property type="term" value="C:endoplasmic reticulum"/>
    <property type="evidence" value="ECO:0007669"/>
    <property type="project" value="TreeGrafter"/>
</dbReference>
<keyword evidence="1" id="KW-0479">Metal-binding</keyword>
<gene>
    <name evidence="4" type="ORF">THAOC_15990</name>
</gene>
<sequence>MRGTFFLLATLFIGGVDRASALSQCSLREEEFYQDPAMHTMPFDLGYGPQEFRAYKQPDVSTFYRERPGDRRAQVPAFNGFAFKIVNMSPNRVKYFWDPGHGPGSPMSSIGPWDSAGTASFPTHKFYLTPFDDETKIIARFVCTPPQAVYYYDPITVEGDEEATQANLDALSQHDFDRYQAHSDSREFNKQYYEFTGREYLSTFPRNTAIHKIWPADYFGQEHWVTSEEVHFVDLPEESELKLPSTVGRDRRLKDGERFLEKYRSPEPYMNMTMKVLSWSTTAGDNREEARHDIRETRTSLNTWVYREKDLIIDAIYRRAADLLRIDEALLRPRSAGEVPEMKNTRGLAEALQLVHYEVGQEYTAHHDFGYAPFDRKDQPARFATLLLYLNEGMVGGETQFPRWANAE</sequence>
<evidence type="ECO:0000313" key="5">
    <source>
        <dbReference type="Proteomes" id="UP000266841"/>
    </source>
</evidence>
<evidence type="ECO:0000256" key="1">
    <source>
        <dbReference type="ARBA" id="ARBA00022723"/>
    </source>
</evidence>
<keyword evidence="5" id="KW-1185">Reference proteome</keyword>
<dbReference type="GO" id="GO:0004656">
    <property type="term" value="F:procollagen-proline 4-dioxygenase activity"/>
    <property type="evidence" value="ECO:0007669"/>
    <property type="project" value="TreeGrafter"/>
</dbReference>
<comment type="caution">
    <text evidence="4">The sequence shown here is derived from an EMBL/GenBank/DDBJ whole genome shotgun (WGS) entry which is preliminary data.</text>
</comment>
<dbReference type="OMA" id="HWICADT"/>
<organism evidence="4 5">
    <name type="scientific">Thalassiosira oceanica</name>
    <name type="common">Marine diatom</name>
    <dbReference type="NCBI Taxonomy" id="159749"/>
    <lineage>
        <taxon>Eukaryota</taxon>
        <taxon>Sar</taxon>
        <taxon>Stramenopiles</taxon>
        <taxon>Ochrophyta</taxon>
        <taxon>Bacillariophyta</taxon>
        <taxon>Coscinodiscophyceae</taxon>
        <taxon>Thalassiosirophycidae</taxon>
        <taxon>Thalassiosirales</taxon>
        <taxon>Thalassiosiraceae</taxon>
        <taxon>Thalassiosira</taxon>
    </lineage>
</organism>
<dbReference type="Proteomes" id="UP000266841">
    <property type="component" value="Unassembled WGS sequence"/>
</dbReference>